<dbReference type="Gene3D" id="3.30.70.1060">
    <property type="entry name" value="Dimeric alpha+beta barrel"/>
    <property type="match status" value="1"/>
</dbReference>
<keyword evidence="4" id="KW-1185">Reference proteome</keyword>
<dbReference type="RefSeq" id="WP_196925505.1">
    <property type="nucleotide sequence ID" value="NZ_JADOTX010000001.1"/>
</dbReference>
<dbReference type="Proteomes" id="UP000614915">
    <property type="component" value="Unassembled WGS sequence"/>
</dbReference>
<evidence type="ECO:0000256" key="1">
    <source>
        <dbReference type="SAM" id="MobiDB-lite"/>
    </source>
</evidence>
<evidence type="ECO:0000313" key="4">
    <source>
        <dbReference type="Proteomes" id="UP000614915"/>
    </source>
</evidence>
<feature type="region of interest" description="Disordered" evidence="1">
    <location>
        <begin position="1"/>
        <end position="21"/>
    </location>
</feature>
<accession>A0ABS0JB83</accession>
<proteinExistence type="predicted"/>
<organism evidence="3 4">
    <name type="scientific">Micromonospora ureilytica</name>
    <dbReference type="NCBI Taxonomy" id="709868"/>
    <lineage>
        <taxon>Bacteria</taxon>
        <taxon>Bacillati</taxon>
        <taxon>Actinomycetota</taxon>
        <taxon>Actinomycetes</taxon>
        <taxon>Micromonosporales</taxon>
        <taxon>Micromonosporaceae</taxon>
        <taxon>Micromonospora</taxon>
    </lineage>
</organism>
<dbReference type="InterPro" id="IPR026029">
    <property type="entry name" value="MLI_dom"/>
</dbReference>
<dbReference type="Pfam" id="PF02426">
    <property type="entry name" value="MIase"/>
    <property type="match status" value="1"/>
</dbReference>
<name>A0ABS0JB83_9ACTN</name>
<sequence length="99" mass="10962">MEFLVDMVTTAPRGTSDDGVADMRGREAARSAELAAQGSLLRLWRPPLGPGEWRTWGLFQADDADELEVVLASMPLRAWRRETVTPLTPHPNDPGQPPR</sequence>
<dbReference type="EMBL" id="JADOTX010000001">
    <property type="protein sequence ID" value="MBG6064259.1"/>
    <property type="molecule type" value="Genomic_DNA"/>
</dbReference>
<protein>
    <submittedName>
        <fullName evidence="3">Muconolactone delta-isomerase</fullName>
    </submittedName>
</protein>
<feature type="domain" description="Muconolactone isomerase" evidence="2">
    <location>
        <begin position="1"/>
        <end position="93"/>
    </location>
</feature>
<gene>
    <name evidence="3" type="ORF">IW248_000546</name>
</gene>
<comment type="caution">
    <text evidence="3">The sequence shown here is derived from an EMBL/GenBank/DDBJ whole genome shotgun (WGS) entry which is preliminary data.</text>
</comment>
<dbReference type="InterPro" id="IPR011008">
    <property type="entry name" value="Dimeric_a/b-barrel"/>
</dbReference>
<dbReference type="SUPFAM" id="SSF54909">
    <property type="entry name" value="Dimeric alpha+beta barrel"/>
    <property type="match status" value="1"/>
</dbReference>
<evidence type="ECO:0000313" key="3">
    <source>
        <dbReference type="EMBL" id="MBG6064259.1"/>
    </source>
</evidence>
<reference evidence="3 4" key="1">
    <citation type="submission" date="2020-11" db="EMBL/GenBank/DDBJ databases">
        <title>Sequencing the genomes of 1000 actinobacteria strains.</title>
        <authorList>
            <person name="Klenk H.-P."/>
        </authorList>
    </citation>
    <scope>NUCLEOTIDE SEQUENCE [LARGE SCALE GENOMIC DNA]</scope>
    <source>
        <strain evidence="3 4">DSM 101692</strain>
    </source>
</reference>
<evidence type="ECO:0000259" key="2">
    <source>
        <dbReference type="Pfam" id="PF02426"/>
    </source>
</evidence>